<evidence type="ECO:0000259" key="6">
    <source>
        <dbReference type="PROSITE" id="PS50110"/>
    </source>
</evidence>
<evidence type="ECO:0000256" key="4">
    <source>
        <dbReference type="PROSITE-ProRule" id="PRU00169"/>
    </source>
</evidence>
<dbReference type="InterPro" id="IPR003661">
    <property type="entry name" value="HisK_dim/P_dom"/>
</dbReference>
<feature type="domain" description="Response regulatory" evidence="6">
    <location>
        <begin position="585"/>
        <end position="701"/>
    </location>
</feature>
<feature type="domain" description="PAC" evidence="7">
    <location>
        <begin position="253"/>
        <end position="305"/>
    </location>
</feature>
<dbReference type="Gene3D" id="2.10.70.100">
    <property type="match status" value="1"/>
</dbReference>
<dbReference type="SUPFAM" id="SSF55785">
    <property type="entry name" value="PYP-like sensor domain (PAS domain)"/>
    <property type="match status" value="2"/>
</dbReference>
<dbReference type="Gene3D" id="3.40.50.2300">
    <property type="match status" value="1"/>
</dbReference>
<dbReference type="Gene3D" id="1.10.287.130">
    <property type="match status" value="1"/>
</dbReference>
<protein>
    <recommendedName>
        <fullName evidence="2">histidine kinase</fullName>
        <ecNumber evidence="2">2.7.13.3</ecNumber>
    </recommendedName>
</protein>
<reference evidence="8 9" key="1">
    <citation type="submission" date="2017-07" db="EMBL/GenBank/DDBJ databases">
        <title>Genome sequence of Pseudomonas NEP1.</title>
        <authorList>
            <person name="Nascimento F.X."/>
        </authorList>
    </citation>
    <scope>NUCLEOTIDE SEQUENCE [LARGE SCALE GENOMIC DNA]</scope>
    <source>
        <strain evidence="8 9">NEP1</strain>
    </source>
</reference>
<dbReference type="PANTHER" id="PTHR43065:SF49">
    <property type="entry name" value="HISTIDINE KINASE"/>
    <property type="match status" value="1"/>
</dbReference>
<dbReference type="PRINTS" id="PR00344">
    <property type="entry name" value="BCTRLSENSOR"/>
</dbReference>
<dbReference type="Pfam" id="PF08447">
    <property type="entry name" value="PAS_3"/>
    <property type="match status" value="1"/>
</dbReference>
<keyword evidence="8" id="KW-0808">Transferase</keyword>
<dbReference type="InterPro" id="IPR036097">
    <property type="entry name" value="HisK_dim/P_sf"/>
</dbReference>
<dbReference type="InterPro" id="IPR036890">
    <property type="entry name" value="HATPase_C_sf"/>
</dbReference>
<evidence type="ECO:0000259" key="7">
    <source>
        <dbReference type="PROSITE" id="PS50113"/>
    </source>
</evidence>
<dbReference type="SMART" id="SM00086">
    <property type="entry name" value="PAC"/>
    <property type="match status" value="2"/>
</dbReference>
<evidence type="ECO:0000259" key="5">
    <source>
        <dbReference type="PROSITE" id="PS50109"/>
    </source>
</evidence>
<dbReference type="PROSITE" id="PS50109">
    <property type="entry name" value="HIS_KIN"/>
    <property type="match status" value="1"/>
</dbReference>
<dbReference type="InterPro" id="IPR000700">
    <property type="entry name" value="PAS-assoc_C"/>
</dbReference>
<dbReference type="InterPro" id="IPR001789">
    <property type="entry name" value="Sig_transdc_resp-reg_receiver"/>
</dbReference>
<dbReference type="NCBIfam" id="TIGR00229">
    <property type="entry name" value="sensory_box"/>
    <property type="match status" value="1"/>
</dbReference>
<dbReference type="InterPro" id="IPR005467">
    <property type="entry name" value="His_kinase_dom"/>
</dbReference>
<dbReference type="Proteomes" id="UP000254535">
    <property type="component" value="Chromosome"/>
</dbReference>
<dbReference type="SMART" id="SM00388">
    <property type="entry name" value="HisKA"/>
    <property type="match status" value="1"/>
</dbReference>
<sequence length="703" mass="77130">MQFLSDSHGCDGWQGEMAGRIRAFDWSGTDLGSLQTWPASLCSTVQLMLASPLPMVMLWGHAGYMIYNDAYSRFAGGRHPYLLGSPVELGWPEVAEFNRHVVDTCLAGGTLEYRNKVLVLLRDGVPEDVWLDLYYSPVANDAGVPSGVMAMVVETTELVLSERLRQAAEDAYRADNERVRLALNAGALLGSFVWDVRNNVLSADERFARTFSFPPDQDLTNLPQHIAEAHIHPDDRPWVQECVENSVRTGEPYNAEYRVIRADGSFLWVLASGCCEFDEQGQPYRFPGVLIDIHERKTAEESLLKFTRNLEQRVADEVEARLSAEEQLRQSQKLEAIGGLTGGVAHDFNNLLQVIAGNLHLLARHEPNNINVQRRVSASLAAVERGAKLSSQLLAFARRQPLSPAVCDPRQIFEGVGELLQRALGEIIQIEVQLPDEPWHINVDRNQLENAILNLAINARDAMKGEGTIVLGAANLSLDRAFCLGKGIVPGDFVRVSVSDSGVGIAPHMLEQVFEPFFTTKADGQGTGLGLSMVFGFVKQSGGHVEIDSQVGQGTRVQLYFPRSLRAVGQSAPSVEKPLTGGNETILVVEDNEAVRTSAVELLREEGYRVLIAGNGDAAMQMLMEGARVDLIFTDVVMPGLIKSSDLAAWAKVQMPPVAVLFTSGHTRDIISRNHQLSPDTHLLGKPYGPEALLQMIRTVLSA</sequence>
<organism evidence="8 9">
    <name type="scientific">Pseudomonas fluorescens</name>
    <dbReference type="NCBI Taxonomy" id="294"/>
    <lineage>
        <taxon>Bacteria</taxon>
        <taxon>Pseudomonadati</taxon>
        <taxon>Pseudomonadota</taxon>
        <taxon>Gammaproteobacteria</taxon>
        <taxon>Pseudomonadales</taxon>
        <taxon>Pseudomonadaceae</taxon>
        <taxon>Pseudomonas</taxon>
    </lineage>
</organism>
<dbReference type="SMART" id="SM00387">
    <property type="entry name" value="HATPase_c"/>
    <property type="match status" value="1"/>
</dbReference>
<proteinExistence type="predicted"/>
<dbReference type="SUPFAM" id="SSF52172">
    <property type="entry name" value="CheY-like"/>
    <property type="match status" value="1"/>
</dbReference>
<keyword evidence="8" id="KW-0418">Kinase</keyword>
<dbReference type="GO" id="GO:0000155">
    <property type="term" value="F:phosphorelay sensor kinase activity"/>
    <property type="evidence" value="ECO:0007669"/>
    <property type="project" value="InterPro"/>
</dbReference>
<dbReference type="InterPro" id="IPR001610">
    <property type="entry name" value="PAC"/>
</dbReference>
<comment type="catalytic activity">
    <reaction evidence="1">
        <text>ATP + protein L-histidine = ADP + protein N-phospho-L-histidine.</text>
        <dbReference type="EC" id="2.7.13.3"/>
    </reaction>
</comment>
<feature type="domain" description="Histidine kinase" evidence="5">
    <location>
        <begin position="343"/>
        <end position="565"/>
    </location>
</feature>
<dbReference type="AlphaFoldDB" id="A0A345UY23"/>
<dbReference type="InterPro" id="IPR000014">
    <property type="entry name" value="PAS"/>
</dbReference>
<gene>
    <name evidence="8" type="ORF">CFN16_14980</name>
</gene>
<dbReference type="InterPro" id="IPR004358">
    <property type="entry name" value="Sig_transdc_His_kin-like_C"/>
</dbReference>
<dbReference type="Pfam" id="PF00072">
    <property type="entry name" value="Response_reg"/>
    <property type="match status" value="1"/>
</dbReference>
<dbReference type="InterPro" id="IPR011006">
    <property type="entry name" value="CheY-like_superfamily"/>
</dbReference>
<keyword evidence="3 4" id="KW-0597">Phosphoprotein</keyword>
<dbReference type="SMART" id="SM00448">
    <property type="entry name" value="REC"/>
    <property type="match status" value="1"/>
</dbReference>
<evidence type="ECO:0000313" key="8">
    <source>
        <dbReference type="EMBL" id="AXJ05375.1"/>
    </source>
</evidence>
<name>A0A345UY23_PSEFL</name>
<dbReference type="PROSITE" id="PS50110">
    <property type="entry name" value="RESPONSE_REGULATORY"/>
    <property type="match status" value="1"/>
</dbReference>
<evidence type="ECO:0000256" key="1">
    <source>
        <dbReference type="ARBA" id="ARBA00000085"/>
    </source>
</evidence>
<dbReference type="Gene3D" id="3.30.450.20">
    <property type="entry name" value="PAS domain"/>
    <property type="match status" value="2"/>
</dbReference>
<dbReference type="Gene3D" id="3.30.565.10">
    <property type="entry name" value="Histidine kinase-like ATPase, C-terminal domain"/>
    <property type="match status" value="1"/>
</dbReference>
<dbReference type="SUPFAM" id="SSF55874">
    <property type="entry name" value="ATPase domain of HSP90 chaperone/DNA topoisomerase II/histidine kinase"/>
    <property type="match status" value="1"/>
</dbReference>
<dbReference type="InterPro" id="IPR013655">
    <property type="entry name" value="PAS_fold_3"/>
</dbReference>
<dbReference type="CDD" id="cd00082">
    <property type="entry name" value="HisKA"/>
    <property type="match status" value="1"/>
</dbReference>
<feature type="modified residue" description="4-aspartylphosphate" evidence="4">
    <location>
        <position position="635"/>
    </location>
</feature>
<dbReference type="Pfam" id="PF02518">
    <property type="entry name" value="HATPase_c"/>
    <property type="match status" value="1"/>
</dbReference>
<dbReference type="EMBL" id="CP022313">
    <property type="protein sequence ID" value="AXJ05375.1"/>
    <property type="molecule type" value="Genomic_DNA"/>
</dbReference>
<dbReference type="PANTHER" id="PTHR43065">
    <property type="entry name" value="SENSOR HISTIDINE KINASE"/>
    <property type="match status" value="1"/>
</dbReference>
<dbReference type="SUPFAM" id="SSF47384">
    <property type="entry name" value="Homodimeric domain of signal transducing histidine kinase"/>
    <property type="match status" value="1"/>
</dbReference>
<evidence type="ECO:0000313" key="9">
    <source>
        <dbReference type="Proteomes" id="UP000254535"/>
    </source>
</evidence>
<accession>A0A345UY23</accession>
<dbReference type="InterPro" id="IPR003594">
    <property type="entry name" value="HATPase_dom"/>
</dbReference>
<evidence type="ECO:0000256" key="3">
    <source>
        <dbReference type="ARBA" id="ARBA00022553"/>
    </source>
</evidence>
<dbReference type="PROSITE" id="PS50113">
    <property type="entry name" value="PAC"/>
    <property type="match status" value="1"/>
</dbReference>
<dbReference type="InterPro" id="IPR035965">
    <property type="entry name" value="PAS-like_dom_sf"/>
</dbReference>
<evidence type="ECO:0000256" key="2">
    <source>
        <dbReference type="ARBA" id="ARBA00012438"/>
    </source>
</evidence>
<dbReference type="RefSeq" id="WP_115078146.1">
    <property type="nucleotide sequence ID" value="NZ_CP022313.1"/>
</dbReference>
<dbReference type="CDD" id="cd00130">
    <property type="entry name" value="PAS"/>
    <property type="match status" value="1"/>
</dbReference>
<dbReference type="EC" id="2.7.13.3" evidence="2"/>